<evidence type="ECO:0000259" key="7">
    <source>
        <dbReference type="Pfam" id="PF22700"/>
    </source>
</evidence>
<dbReference type="InterPro" id="IPR041431">
    <property type="entry name" value="Mvd1_C"/>
</dbReference>
<dbReference type="RefSeq" id="WP_188458698.1">
    <property type="nucleotide sequence ID" value="NZ_BMGM01000007.1"/>
</dbReference>
<dbReference type="SUPFAM" id="SSF55060">
    <property type="entry name" value="GHMP Kinase, C-terminal domain"/>
    <property type="match status" value="1"/>
</dbReference>
<name>A0ABQ1SID4_9FLAO</name>
<dbReference type="EMBL" id="BMGM01000007">
    <property type="protein sequence ID" value="GGE37508.1"/>
    <property type="molecule type" value="Genomic_DNA"/>
</dbReference>
<keyword evidence="5" id="KW-0456">Lyase</keyword>
<dbReference type="Pfam" id="PF18376">
    <property type="entry name" value="MDD_C"/>
    <property type="match status" value="1"/>
</dbReference>
<evidence type="ECO:0000313" key="8">
    <source>
        <dbReference type="EMBL" id="GGE37508.1"/>
    </source>
</evidence>
<evidence type="ECO:0000259" key="6">
    <source>
        <dbReference type="Pfam" id="PF18376"/>
    </source>
</evidence>
<protein>
    <submittedName>
        <fullName evidence="8">Diphosphomevalonate decarboxylase</fullName>
    </submittedName>
</protein>
<gene>
    <name evidence="8" type="primary">mvaD</name>
    <name evidence="8" type="ORF">GCM10010832_17160</name>
</gene>
<evidence type="ECO:0000256" key="2">
    <source>
        <dbReference type="ARBA" id="ARBA00022741"/>
    </source>
</evidence>
<evidence type="ECO:0000256" key="5">
    <source>
        <dbReference type="ARBA" id="ARBA00023239"/>
    </source>
</evidence>
<organism evidence="8 9">
    <name type="scientific">Psychroflexus planctonicus</name>
    <dbReference type="NCBI Taxonomy" id="1526575"/>
    <lineage>
        <taxon>Bacteria</taxon>
        <taxon>Pseudomonadati</taxon>
        <taxon>Bacteroidota</taxon>
        <taxon>Flavobacteriia</taxon>
        <taxon>Flavobacteriales</taxon>
        <taxon>Flavobacteriaceae</taxon>
        <taxon>Psychroflexus</taxon>
    </lineage>
</organism>
<keyword evidence="9" id="KW-1185">Reference proteome</keyword>
<evidence type="ECO:0000256" key="3">
    <source>
        <dbReference type="ARBA" id="ARBA00022840"/>
    </source>
</evidence>
<dbReference type="PIRSF" id="PIRSF015950">
    <property type="entry name" value="Mev_P_decrbx"/>
    <property type="match status" value="1"/>
</dbReference>
<dbReference type="InterPro" id="IPR053859">
    <property type="entry name" value="MVD-like_N"/>
</dbReference>
<evidence type="ECO:0000256" key="1">
    <source>
        <dbReference type="ARBA" id="ARBA00022516"/>
    </source>
</evidence>
<accession>A0ABQ1SID4</accession>
<dbReference type="InterPro" id="IPR020568">
    <property type="entry name" value="Ribosomal_Su5_D2-typ_SF"/>
</dbReference>
<dbReference type="PANTHER" id="PTHR10977:SF3">
    <property type="entry name" value="DIPHOSPHOMEVALONATE DECARBOXYLASE"/>
    <property type="match status" value="1"/>
</dbReference>
<keyword evidence="4" id="KW-0443">Lipid metabolism</keyword>
<feature type="domain" description="Diphosphomevalonate decarboxylase-like N-terminal" evidence="7">
    <location>
        <begin position="25"/>
        <end position="188"/>
    </location>
</feature>
<feature type="domain" description="Mvd1 C-terminal" evidence="6">
    <location>
        <begin position="211"/>
        <end position="350"/>
    </location>
</feature>
<dbReference type="Gene3D" id="3.30.230.10">
    <property type="match status" value="1"/>
</dbReference>
<comment type="caution">
    <text evidence="8">The sequence shown here is derived from an EMBL/GenBank/DDBJ whole genome shotgun (WGS) entry which is preliminary data.</text>
</comment>
<evidence type="ECO:0000313" key="9">
    <source>
        <dbReference type="Proteomes" id="UP000599179"/>
    </source>
</evidence>
<sequence>MDFEQFKFPRTSQLPQKIAFQSTSPSNIALVKYWGKADIQIPKNTSISFTLSNCYTSTLLKLEAKTKTEEKTTIEVELDGVSTPSFHPKIEKFLKLIETYCPYVKHYHFAIQTKNTFPHSSGIASSASGMSALAMCIMQLEKKIDPAISDEFMLKKASFLARLGSGSASRSIEGKLMLWGKHEQLNQSSDLYAVALNKDIHPIFQDYQDSILLVDKGQKKVSSSLGHSLMNGHPFAEKRFEQAQENCSELLEILKSGNIEAFMTLVESEALTLHAMMMSSLPYFMLMTPNTLAVLNAIWEFRKTTKIPVCFTLDAGANVHLLYPKKHQQDVHNLIDESLKMYCENQQVIHDEVGNGAEIIQIK</sequence>
<dbReference type="InterPro" id="IPR014721">
    <property type="entry name" value="Ribsml_uS5_D2-typ_fold_subgr"/>
</dbReference>
<dbReference type="InterPro" id="IPR005935">
    <property type="entry name" value="Mev_decarb"/>
</dbReference>
<proteinExistence type="predicted"/>
<evidence type="ECO:0000256" key="4">
    <source>
        <dbReference type="ARBA" id="ARBA00023098"/>
    </source>
</evidence>
<keyword evidence="2" id="KW-0547">Nucleotide-binding</keyword>
<dbReference type="Gene3D" id="3.30.70.890">
    <property type="entry name" value="GHMP kinase, C-terminal domain"/>
    <property type="match status" value="1"/>
</dbReference>
<reference evidence="9" key="1">
    <citation type="journal article" date="2019" name="Int. J. Syst. Evol. Microbiol.">
        <title>The Global Catalogue of Microorganisms (GCM) 10K type strain sequencing project: providing services to taxonomists for standard genome sequencing and annotation.</title>
        <authorList>
            <consortium name="The Broad Institute Genomics Platform"/>
            <consortium name="The Broad Institute Genome Sequencing Center for Infectious Disease"/>
            <person name="Wu L."/>
            <person name="Ma J."/>
        </authorList>
    </citation>
    <scope>NUCLEOTIDE SEQUENCE [LARGE SCALE GENOMIC DNA]</scope>
    <source>
        <strain evidence="9">CGMCC 1.12931</strain>
    </source>
</reference>
<dbReference type="InterPro" id="IPR036554">
    <property type="entry name" value="GHMP_kinase_C_sf"/>
</dbReference>
<keyword evidence="3" id="KW-0067">ATP-binding</keyword>
<keyword evidence="1" id="KW-0444">Lipid biosynthesis</keyword>
<dbReference type="SUPFAM" id="SSF54211">
    <property type="entry name" value="Ribosomal protein S5 domain 2-like"/>
    <property type="match status" value="1"/>
</dbReference>
<dbReference type="PANTHER" id="PTHR10977">
    <property type="entry name" value="DIPHOSPHOMEVALONATE DECARBOXYLASE"/>
    <property type="match status" value="1"/>
</dbReference>
<dbReference type="Pfam" id="PF22700">
    <property type="entry name" value="MVD-like_N"/>
    <property type="match status" value="1"/>
</dbReference>
<dbReference type="Proteomes" id="UP000599179">
    <property type="component" value="Unassembled WGS sequence"/>
</dbReference>